<gene>
    <name evidence="1" type="ORF">ERICIII_04103</name>
</gene>
<name>A0A2L1U5I2_9BACL</name>
<evidence type="ECO:0000313" key="1">
    <source>
        <dbReference type="EMBL" id="AVF28176.1"/>
    </source>
</evidence>
<accession>A0A2L1U5I2</accession>
<dbReference type="GO" id="GO:0015035">
    <property type="term" value="F:protein-disulfide reductase activity"/>
    <property type="evidence" value="ECO:0007669"/>
    <property type="project" value="InterPro"/>
</dbReference>
<sequence length="159" mass="18588">MNKQTVQKKPETGDYSLLLFDGACNLCSSAVQFIIRRDPARRFRFASLQSETGIRMVRELGLSRELNTLVLIEGGRGYTKSTAVLKIAGNLRQPWPWLKIIWIIPRFIRDFGYMWVSCNRYRWFGKKHQCMIPTPDNKERFIDWYKNSPGDGQHKKSSL</sequence>
<evidence type="ECO:0008006" key="3">
    <source>
        <dbReference type="Google" id="ProtNLM"/>
    </source>
</evidence>
<dbReference type="PANTHER" id="PTHR33639:SF2">
    <property type="entry name" value="DUF393 DOMAIN-CONTAINING PROTEIN"/>
    <property type="match status" value="1"/>
</dbReference>
<organism evidence="1 2">
    <name type="scientific">Paenibacillus larvae subsp. larvae</name>
    <dbReference type="NCBI Taxonomy" id="147375"/>
    <lineage>
        <taxon>Bacteria</taxon>
        <taxon>Bacillati</taxon>
        <taxon>Bacillota</taxon>
        <taxon>Bacilli</taxon>
        <taxon>Bacillales</taxon>
        <taxon>Paenibacillaceae</taxon>
        <taxon>Paenibacillus</taxon>
    </lineage>
</organism>
<dbReference type="InterPro" id="IPR007263">
    <property type="entry name" value="DCC1-like"/>
</dbReference>
<protein>
    <recommendedName>
        <fullName evidence="3">Thiol-disulfide oxidoreductase DCC</fullName>
    </recommendedName>
</protein>
<reference evidence="2" key="1">
    <citation type="submission" date="2017-02" db="EMBL/GenBank/DDBJ databases">
        <title>Delineation of Paenibacillus larvae strains originating from foulbrood outbreaks.</title>
        <authorList>
            <person name="Beims H."/>
            <person name="Bunk B."/>
            <person name="Sproeer C."/>
            <person name="Mohr K.I."/>
            <person name="Pradella S."/>
            <person name="Guenther G."/>
            <person name="Rohde M."/>
            <person name="von der Ohe W."/>
            <person name="Steinert M."/>
        </authorList>
    </citation>
    <scope>NUCLEOTIDE SEQUENCE [LARGE SCALE GENOMIC DNA]</scope>
    <source>
        <strain evidence="2">Eric_III</strain>
    </source>
</reference>
<dbReference type="Pfam" id="PF04134">
    <property type="entry name" value="DCC1-like"/>
    <property type="match status" value="1"/>
</dbReference>
<dbReference type="PANTHER" id="PTHR33639">
    <property type="entry name" value="THIOL-DISULFIDE OXIDOREDUCTASE DCC"/>
    <property type="match status" value="1"/>
</dbReference>
<proteinExistence type="predicted"/>
<dbReference type="InterPro" id="IPR052927">
    <property type="entry name" value="DCC_oxidoreductase"/>
</dbReference>
<dbReference type="STRING" id="147375.BXP28_13795"/>
<dbReference type="EMBL" id="CP019655">
    <property type="protein sequence ID" value="AVF28176.1"/>
    <property type="molecule type" value="Genomic_DNA"/>
</dbReference>
<dbReference type="GeneID" id="64220429"/>
<dbReference type="AlphaFoldDB" id="A0A2L1U5I2"/>
<evidence type="ECO:0000313" key="2">
    <source>
        <dbReference type="Proteomes" id="UP000239833"/>
    </source>
</evidence>
<dbReference type="Proteomes" id="UP000239833">
    <property type="component" value="Chromosome"/>
</dbReference>
<dbReference type="RefSeq" id="WP_077997561.1">
    <property type="nucleotide sequence ID" value="NZ_CP019655.1"/>
</dbReference>